<dbReference type="PROSITE" id="PS50280">
    <property type="entry name" value="SET"/>
    <property type="match status" value="1"/>
</dbReference>
<feature type="region of interest" description="Disordered" evidence="1">
    <location>
        <begin position="1"/>
        <end position="83"/>
    </location>
</feature>
<protein>
    <recommendedName>
        <fullName evidence="2">SET domain-containing protein</fullName>
    </recommendedName>
</protein>
<dbReference type="EMBL" id="JAGPYM010000002">
    <property type="protein sequence ID" value="KAH6898519.1"/>
    <property type="molecule type" value="Genomic_DNA"/>
</dbReference>
<feature type="compositionally biased region" description="Acidic residues" evidence="1">
    <location>
        <begin position="11"/>
        <end position="40"/>
    </location>
</feature>
<gene>
    <name evidence="3" type="ORF">B0T10DRAFT_111922</name>
</gene>
<comment type="caution">
    <text evidence="3">The sequence shown here is derived from an EMBL/GenBank/DDBJ whole genome shotgun (WGS) entry which is preliminary data.</text>
</comment>
<evidence type="ECO:0000313" key="4">
    <source>
        <dbReference type="Proteomes" id="UP000777438"/>
    </source>
</evidence>
<sequence>MPPEETRLSEEEAPEEEAVDEEGSEEEGFEEEVWEDEAPEETASKGNPRDNIPPEPTPLDQTPQERESLHGQPSKGESPKKTPFEVLAELTRAEGKSRVEEWLSKLSERGSSHESLEGDSTERVSPSRRNSQVLSVRKSSISRGWGVFADVKLNKGHKVIVETPALTFNWPGGPHSLGGAWARLNDERKMIFIRAFPRMRKIPFDRYEWSEDDRRTFEKFKKEYGFIDNTGHGHVYLLASTINHACQACANAEFWVDSARPYAITLRLVRTLGKDDELFICYNKRGLDFGCAICLGRKRRKYSSKAPSSRG</sequence>
<proteinExistence type="predicted"/>
<feature type="region of interest" description="Disordered" evidence="1">
    <location>
        <begin position="107"/>
        <end position="135"/>
    </location>
</feature>
<dbReference type="InterPro" id="IPR046341">
    <property type="entry name" value="SET_dom_sf"/>
</dbReference>
<feature type="compositionally biased region" description="Polar residues" evidence="1">
    <location>
        <begin position="123"/>
        <end position="135"/>
    </location>
</feature>
<evidence type="ECO:0000259" key="2">
    <source>
        <dbReference type="PROSITE" id="PS50280"/>
    </source>
</evidence>
<reference evidence="3 4" key="1">
    <citation type="journal article" date="2021" name="Nat. Commun.">
        <title>Genetic determinants of endophytism in the Arabidopsis root mycobiome.</title>
        <authorList>
            <person name="Mesny F."/>
            <person name="Miyauchi S."/>
            <person name="Thiergart T."/>
            <person name="Pickel B."/>
            <person name="Atanasova L."/>
            <person name="Karlsson M."/>
            <person name="Huettel B."/>
            <person name="Barry K.W."/>
            <person name="Haridas S."/>
            <person name="Chen C."/>
            <person name="Bauer D."/>
            <person name="Andreopoulos W."/>
            <person name="Pangilinan J."/>
            <person name="LaButti K."/>
            <person name="Riley R."/>
            <person name="Lipzen A."/>
            <person name="Clum A."/>
            <person name="Drula E."/>
            <person name="Henrissat B."/>
            <person name="Kohler A."/>
            <person name="Grigoriev I.V."/>
            <person name="Martin F.M."/>
            <person name="Hacquard S."/>
        </authorList>
    </citation>
    <scope>NUCLEOTIDE SEQUENCE [LARGE SCALE GENOMIC DNA]</scope>
    <source>
        <strain evidence="3 4">MPI-CAGE-CH-0241</strain>
    </source>
</reference>
<evidence type="ECO:0000313" key="3">
    <source>
        <dbReference type="EMBL" id="KAH6898519.1"/>
    </source>
</evidence>
<accession>A0A9P9AWB4</accession>
<feature type="compositionally biased region" description="Basic and acidic residues" evidence="1">
    <location>
        <begin position="1"/>
        <end position="10"/>
    </location>
</feature>
<keyword evidence="4" id="KW-1185">Reference proteome</keyword>
<dbReference type="SMART" id="SM00317">
    <property type="entry name" value="SET"/>
    <property type="match status" value="1"/>
</dbReference>
<dbReference type="OrthoDB" id="265717at2759"/>
<name>A0A9P9AWB4_9HYPO</name>
<dbReference type="Proteomes" id="UP000777438">
    <property type="component" value="Unassembled WGS sequence"/>
</dbReference>
<dbReference type="InterPro" id="IPR001214">
    <property type="entry name" value="SET_dom"/>
</dbReference>
<dbReference type="AlphaFoldDB" id="A0A9P9AWB4"/>
<organism evidence="3 4">
    <name type="scientific">Thelonectria olida</name>
    <dbReference type="NCBI Taxonomy" id="1576542"/>
    <lineage>
        <taxon>Eukaryota</taxon>
        <taxon>Fungi</taxon>
        <taxon>Dikarya</taxon>
        <taxon>Ascomycota</taxon>
        <taxon>Pezizomycotina</taxon>
        <taxon>Sordariomycetes</taxon>
        <taxon>Hypocreomycetidae</taxon>
        <taxon>Hypocreales</taxon>
        <taxon>Nectriaceae</taxon>
        <taxon>Thelonectria</taxon>
    </lineage>
</organism>
<evidence type="ECO:0000256" key="1">
    <source>
        <dbReference type="SAM" id="MobiDB-lite"/>
    </source>
</evidence>
<feature type="compositionally biased region" description="Basic and acidic residues" evidence="1">
    <location>
        <begin position="107"/>
        <end position="122"/>
    </location>
</feature>
<dbReference type="Gene3D" id="2.170.270.10">
    <property type="entry name" value="SET domain"/>
    <property type="match status" value="1"/>
</dbReference>
<dbReference type="Pfam" id="PF00856">
    <property type="entry name" value="SET"/>
    <property type="match status" value="1"/>
</dbReference>
<dbReference type="SUPFAM" id="SSF82199">
    <property type="entry name" value="SET domain"/>
    <property type="match status" value="1"/>
</dbReference>
<feature type="domain" description="SET" evidence="2">
    <location>
        <begin position="132"/>
        <end position="283"/>
    </location>
</feature>